<dbReference type="EMBL" id="CP071696">
    <property type="protein sequence ID" value="QTX05769.1"/>
    <property type="molecule type" value="Genomic_DNA"/>
</dbReference>
<dbReference type="KEGG" id="aarc:G127AT_06070"/>
<feature type="region of interest" description="Disordered" evidence="1">
    <location>
        <begin position="253"/>
        <end position="283"/>
    </location>
</feature>
<feature type="domain" description="VOC" evidence="2">
    <location>
        <begin position="11"/>
        <end position="126"/>
    </location>
</feature>
<dbReference type="PANTHER" id="PTHR33993:SF14">
    <property type="entry name" value="GB|AAF24581.1"/>
    <property type="match status" value="1"/>
</dbReference>
<dbReference type="PANTHER" id="PTHR33993">
    <property type="entry name" value="GLYOXALASE-RELATED"/>
    <property type="match status" value="1"/>
</dbReference>
<protein>
    <submittedName>
        <fullName evidence="3">VOC family protein</fullName>
    </submittedName>
</protein>
<dbReference type="InterPro" id="IPR029068">
    <property type="entry name" value="Glyas_Bleomycin-R_OHBP_Dase"/>
</dbReference>
<dbReference type="Proteomes" id="UP000671914">
    <property type="component" value="Chromosome"/>
</dbReference>
<feature type="compositionally biased region" description="Basic and acidic residues" evidence="1">
    <location>
        <begin position="254"/>
        <end position="265"/>
    </location>
</feature>
<evidence type="ECO:0000256" key="1">
    <source>
        <dbReference type="SAM" id="MobiDB-lite"/>
    </source>
</evidence>
<gene>
    <name evidence="3" type="ORF">G127AT_06070</name>
</gene>
<evidence type="ECO:0000313" key="4">
    <source>
        <dbReference type="Proteomes" id="UP000671914"/>
    </source>
</evidence>
<proteinExistence type="predicted"/>
<accession>A0A975FP84</accession>
<dbReference type="Pfam" id="PF00903">
    <property type="entry name" value="Glyoxalase"/>
    <property type="match status" value="2"/>
</dbReference>
<keyword evidence="4" id="KW-1185">Reference proteome</keyword>
<dbReference type="InterPro" id="IPR004360">
    <property type="entry name" value="Glyas_Fos-R_dOase_dom"/>
</dbReference>
<dbReference type="SUPFAM" id="SSF54593">
    <property type="entry name" value="Glyoxalase/Bleomycin resistance protein/Dihydroxybiphenyl dioxygenase"/>
    <property type="match status" value="2"/>
</dbReference>
<evidence type="ECO:0000313" key="3">
    <source>
        <dbReference type="EMBL" id="QTX05769.1"/>
    </source>
</evidence>
<dbReference type="InterPro" id="IPR037523">
    <property type="entry name" value="VOC_core"/>
</dbReference>
<feature type="domain" description="VOC" evidence="2">
    <location>
        <begin position="140"/>
        <end position="256"/>
    </location>
</feature>
<organism evidence="3 4">
    <name type="scientific">Agromyces archimandritae</name>
    <dbReference type="NCBI Taxonomy" id="2781962"/>
    <lineage>
        <taxon>Bacteria</taxon>
        <taxon>Bacillati</taxon>
        <taxon>Actinomycetota</taxon>
        <taxon>Actinomycetes</taxon>
        <taxon>Micrococcales</taxon>
        <taxon>Microbacteriaceae</taxon>
        <taxon>Agromyces</taxon>
    </lineage>
</organism>
<dbReference type="PROSITE" id="PS51819">
    <property type="entry name" value="VOC"/>
    <property type="match status" value="2"/>
</dbReference>
<reference evidence="3" key="1">
    <citation type="submission" date="2021-03" db="EMBL/GenBank/DDBJ databases">
        <title>Agromyces archimandritus sp. nov., isolated from the cockroach Archimandrita tessellata.</title>
        <authorList>
            <person name="Guzman J."/>
            <person name="Ortuzar M."/>
            <person name="Poehlein A."/>
            <person name="Daniel R."/>
            <person name="Trujillo M."/>
            <person name="Vilcinskas A."/>
        </authorList>
    </citation>
    <scope>NUCLEOTIDE SEQUENCE</scope>
    <source>
        <strain evidence="3">G127AT</strain>
    </source>
</reference>
<evidence type="ECO:0000259" key="2">
    <source>
        <dbReference type="PROSITE" id="PS51819"/>
    </source>
</evidence>
<dbReference type="InterPro" id="IPR052164">
    <property type="entry name" value="Anthracycline_SecMetBiosynth"/>
</dbReference>
<dbReference type="CDD" id="cd07247">
    <property type="entry name" value="SgaA_N_like"/>
    <property type="match status" value="2"/>
</dbReference>
<dbReference type="AlphaFoldDB" id="A0A975FP84"/>
<name>A0A975FP84_9MICO</name>
<sequence length="283" mass="30590">MSGVRDDVIGAPCWTDLGTSDLAKAVHFYTELFGWQADRGDEDLAGGYVTFRSGGARVAGAVQYDASAHAPDAWNVYLRTDDADTTHERIAEAGGVNTAGPSEIGSTGVAGLAEDVGGAQVGYWEPDAFAGFTELAEPGEAAWFELYTRDFERAVEFYERAFDWHTERIGDDDVFRYAVLSDGGERLAGIMDASRWMPHEIPSHWEVYFDTADVDAAVGRVEELGGTVLAQPEASTQGRTAWVTDPTGASFRLIDPRTIEPHDGDPVDADSQRASGEGMPEVE</sequence>
<dbReference type="RefSeq" id="WP_210901068.1">
    <property type="nucleotide sequence ID" value="NZ_CP071696.1"/>
</dbReference>
<dbReference type="Gene3D" id="3.10.180.10">
    <property type="entry name" value="2,3-Dihydroxybiphenyl 1,2-Dioxygenase, domain 1"/>
    <property type="match status" value="2"/>
</dbReference>